<sequence length="256" mass="27797">MELNAYIDGELGPEEAAQLEARLEADEEERAAFLALTRQKRTLANALRELDTGPESLRTAGLERKLARALERSELARRRGLGGAWMLAATRTAAACALVAAGWWGHAVWIPGGSGVPEYVSEALGAHQVFAEDKIHPAEFTGPAVDSAAEWFSRKLGVKIAVPALEERGMQLVGARLLGTKEGPLAQFIYEDGLGKRLSLTVAKHPEDQPVQALKTVDYPGQKVGYWSSLNLDYALVSQDRAIDLQNLALELSKDI</sequence>
<protein>
    <recommendedName>
        <fullName evidence="3">Anti-sigma factor RsiW</fullName>
    </recommendedName>
</protein>
<dbReference type="EMBL" id="QGKU01000060">
    <property type="protein sequence ID" value="PWR01100.1"/>
    <property type="molecule type" value="Genomic_DNA"/>
</dbReference>
<dbReference type="Proteomes" id="UP000245680">
    <property type="component" value="Unassembled WGS sequence"/>
</dbReference>
<dbReference type="RefSeq" id="WP_109813085.1">
    <property type="nucleotide sequence ID" value="NZ_QGKU01000060.1"/>
</dbReference>
<gene>
    <name evidence="1" type="ORF">DKT77_18220</name>
</gene>
<evidence type="ECO:0000313" key="2">
    <source>
        <dbReference type="Proteomes" id="UP000245680"/>
    </source>
</evidence>
<keyword evidence="2" id="KW-1185">Reference proteome</keyword>
<accession>A0A2V2L6Y7</accession>
<evidence type="ECO:0000313" key="1">
    <source>
        <dbReference type="EMBL" id="PWR01100.1"/>
    </source>
</evidence>
<organism evidence="1 2">
    <name type="scientific">Meridianimarinicoccus roseus</name>
    <dbReference type="NCBI Taxonomy" id="2072018"/>
    <lineage>
        <taxon>Bacteria</taxon>
        <taxon>Pseudomonadati</taxon>
        <taxon>Pseudomonadota</taxon>
        <taxon>Alphaproteobacteria</taxon>
        <taxon>Rhodobacterales</taxon>
        <taxon>Paracoccaceae</taxon>
        <taxon>Meridianimarinicoccus</taxon>
    </lineage>
</organism>
<reference evidence="1 2" key="1">
    <citation type="submission" date="2018-05" db="EMBL/GenBank/DDBJ databases">
        <title>Rhodobacteraceae gen. nov., sp. nov. isolated from sea water.</title>
        <authorList>
            <person name="Ren Y."/>
        </authorList>
    </citation>
    <scope>NUCLEOTIDE SEQUENCE [LARGE SCALE GENOMIC DNA]</scope>
    <source>
        <strain evidence="1 2">TG-679</strain>
    </source>
</reference>
<name>A0A2V2L6Y7_9RHOB</name>
<proteinExistence type="predicted"/>
<evidence type="ECO:0008006" key="3">
    <source>
        <dbReference type="Google" id="ProtNLM"/>
    </source>
</evidence>
<dbReference type="OrthoDB" id="7187254at2"/>
<comment type="caution">
    <text evidence="1">The sequence shown here is derived from an EMBL/GenBank/DDBJ whole genome shotgun (WGS) entry which is preliminary data.</text>
</comment>
<dbReference type="AlphaFoldDB" id="A0A2V2L6Y7"/>